<feature type="compositionally biased region" description="Basic and acidic residues" evidence="1">
    <location>
        <begin position="72"/>
        <end position="96"/>
    </location>
</feature>
<comment type="caution">
    <text evidence="2">The sequence shown here is derived from an EMBL/GenBank/DDBJ whole genome shotgun (WGS) entry which is preliminary data.</text>
</comment>
<gene>
    <name evidence="2" type="ORF">ElyMa_004986600</name>
</gene>
<dbReference type="AlphaFoldDB" id="A0AAV4J5R0"/>
<keyword evidence="3" id="KW-1185">Reference proteome</keyword>
<evidence type="ECO:0000256" key="1">
    <source>
        <dbReference type="SAM" id="MobiDB-lite"/>
    </source>
</evidence>
<protein>
    <submittedName>
        <fullName evidence="2">Uncharacterized protein</fullName>
    </submittedName>
</protein>
<proteinExistence type="predicted"/>
<dbReference type="EMBL" id="BMAT01009974">
    <property type="protein sequence ID" value="GFS17620.1"/>
    <property type="molecule type" value="Genomic_DNA"/>
</dbReference>
<organism evidence="2 3">
    <name type="scientific">Elysia marginata</name>
    <dbReference type="NCBI Taxonomy" id="1093978"/>
    <lineage>
        <taxon>Eukaryota</taxon>
        <taxon>Metazoa</taxon>
        <taxon>Spiralia</taxon>
        <taxon>Lophotrochozoa</taxon>
        <taxon>Mollusca</taxon>
        <taxon>Gastropoda</taxon>
        <taxon>Heterobranchia</taxon>
        <taxon>Euthyneura</taxon>
        <taxon>Panpulmonata</taxon>
        <taxon>Sacoglossa</taxon>
        <taxon>Placobranchoidea</taxon>
        <taxon>Plakobranchidae</taxon>
        <taxon>Elysia</taxon>
    </lineage>
</organism>
<reference evidence="2 3" key="1">
    <citation type="journal article" date="2021" name="Elife">
        <title>Chloroplast acquisition without the gene transfer in kleptoplastic sea slugs, Plakobranchus ocellatus.</title>
        <authorList>
            <person name="Maeda T."/>
            <person name="Takahashi S."/>
            <person name="Yoshida T."/>
            <person name="Shimamura S."/>
            <person name="Takaki Y."/>
            <person name="Nagai Y."/>
            <person name="Toyoda A."/>
            <person name="Suzuki Y."/>
            <person name="Arimoto A."/>
            <person name="Ishii H."/>
            <person name="Satoh N."/>
            <person name="Nishiyama T."/>
            <person name="Hasebe M."/>
            <person name="Maruyama T."/>
            <person name="Minagawa J."/>
            <person name="Obokata J."/>
            <person name="Shigenobu S."/>
        </authorList>
    </citation>
    <scope>NUCLEOTIDE SEQUENCE [LARGE SCALE GENOMIC DNA]</scope>
</reference>
<evidence type="ECO:0000313" key="3">
    <source>
        <dbReference type="Proteomes" id="UP000762676"/>
    </source>
</evidence>
<name>A0AAV4J5R0_9GAST</name>
<dbReference type="Proteomes" id="UP000762676">
    <property type="component" value="Unassembled WGS sequence"/>
</dbReference>
<sequence length="131" mass="14686">MNANKNSAFSPLNACGVVEKEGELWLSTKEIEGNPGTEVSVAANKARLCPSSNNVQLHCDLSQTATSLTRRSYKDPDKLMGKREARGMRLRQEYKKVPRRSRRMTETRDAIGQPPTTSVVYPQVNHTTTYM</sequence>
<accession>A0AAV4J5R0</accession>
<evidence type="ECO:0000313" key="2">
    <source>
        <dbReference type="EMBL" id="GFS17620.1"/>
    </source>
</evidence>
<feature type="region of interest" description="Disordered" evidence="1">
    <location>
        <begin position="70"/>
        <end position="119"/>
    </location>
</feature>